<evidence type="ECO:0000259" key="9">
    <source>
        <dbReference type="PROSITE" id="PS50929"/>
    </source>
</evidence>
<dbReference type="PANTHER" id="PTHR24221:SF654">
    <property type="entry name" value="ATP-BINDING CASSETTE SUB-FAMILY B MEMBER 6"/>
    <property type="match status" value="1"/>
</dbReference>
<dbReference type="InterPro" id="IPR027417">
    <property type="entry name" value="P-loop_NTPase"/>
</dbReference>
<organism evidence="10 11">
    <name type="scientific">Ignavigranum ruoffiae</name>
    <dbReference type="NCBI Taxonomy" id="89093"/>
    <lineage>
        <taxon>Bacteria</taxon>
        <taxon>Bacillati</taxon>
        <taxon>Bacillota</taxon>
        <taxon>Bacilli</taxon>
        <taxon>Lactobacillales</taxon>
        <taxon>Aerococcaceae</taxon>
        <taxon>Ignavigranum</taxon>
    </lineage>
</organism>
<keyword evidence="5 7" id="KW-1133">Transmembrane helix</keyword>
<name>A0A1H9AYE8_9LACT</name>
<feature type="domain" description="ABC transmembrane type-1" evidence="9">
    <location>
        <begin position="11"/>
        <end position="289"/>
    </location>
</feature>
<evidence type="ECO:0000256" key="3">
    <source>
        <dbReference type="ARBA" id="ARBA00022741"/>
    </source>
</evidence>
<dbReference type="PANTHER" id="PTHR24221">
    <property type="entry name" value="ATP-BINDING CASSETTE SUB-FAMILY B"/>
    <property type="match status" value="1"/>
</dbReference>
<dbReference type="RefSeq" id="WP_092570524.1">
    <property type="nucleotide sequence ID" value="NZ_CP149446.1"/>
</dbReference>
<evidence type="ECO:0000259" key="8">
    <source>
        <dbReference type="PROSITE" id="PS50893"/>
    </source>
</evidence>
<dbReference type="GO" id="GO:0016887">
    <property type="term" value="F:ATP hydrolysis activity"/>
    <property type="evidence" value="ECO:0007669"/>
    <property type="project" value="InterPro"/>
</dbReference>
<evidence type="ECO:0000256" key="5">
    <source>
        <dbReference type="ARBA" id="ARBA00022989"/>
    </source>
</evidence>
<dbReference type="InterPro" id="IPR039421">
    <property type="entry name" value="Type_1_exporter"/>
</dbReference>
<dbReference type="Pfam" id="PF00005">
    <property type="entry name" value="ABC_tran"/>
    <property type="match status" value="1"/>
</dbReference>
<dbReference type="InterPro" id="IPR036640">
    <property type="entry name" value="ABC1_TM_sf"/>
</dbReference>
<dbReference type="AlphaFoldDB" id="A0A1H9AYE8"/>
<evidence type="ECO:0000256" key="2">
    <source>
        <dbReference type="ARBA" id="ARBA00022692"/>
    </source>
</evidence>
<feature type="transmembrane region" description="Helical" evidence="7">
    <location>
        <begin position="46"/>
        <end position="67"/>
    </location>
</feature>
<feature type="transmembrane region" description="Helical" evidence="7">
    <location>
        <begin position="146"/>
        <end position="164"/>
    </location>
</feature>
<sequence length="520" mass="58843">MKLIKKIPKKLLFMVALSALILALSRVLLPLLVPNSPLLNLSRQTILVIFVGMMLVSFLLQSLLTMIRERWTQEMNANHFEDNLRYLFQLEYDQIVQQGATAIIQRFFEVVDALYLFVMGGLNSLLTAGVLIALTLAVALWLDFKIFLSLLLLLPINYFGFRYINCSLSQRMRNFQEKFASTQQNIIQIVANVDYLKSLASYDSIHRLITEDILEAYGRLARTNRFANISSNLISSLNQCVQYSIYLLLILSVAKAETSIASLLTTSIVLPIYFQAIGDLTRANLDMSSLRTAEDYLMEHILPYTEAVDHGVEIEQIDSIQMNEVIYQLGHERKIVINQQFTGGDWIKVAGPSGSGKSSLMKVLLKFRPSSGIYIDGLPLDQVSILNLRGRIAYLTQEPPIFNKTLAENIGNGRALNQEEKMFLDETGILATIFEYKDWQSFIQQGGSNLSGGEKQRIAIARLLLQDPDVIILDEITSAVDEESAEKIFQLLKAYFSDKIVFVISHDPSKDKYCNRRIVL</sequence>
<dbReference type="STRING" id="89093.SAMN04488558_102109"/>
<dbReference type="SMART" id="SM00382">
    <property type="entry name" value="AAA"/>
    <property type="match status" value="1"/>
</dbReference>
<keyword evidence="11" id="KW-1185">Reference proteome</keyword>
<dbReference type="Proteomes" id="UP000198833">
    <property type="component" value="Unassembled WGS sequence"/>
</dbReference>
<proteinExistence type="predicted"/>
<dbReference type="InterPro" id="IPR011527">
    <property type="entry name" value="ABC1_TM_dom"/>
</dbReference>
<dbReference type="GO" id="GO:0140359">
    <property type="term" value="F:ABC-type transporter activity"/>
    <property type="evidence" value="ECO:0007669"/>
    <property type="project" value="InterPro"/>
</dbReference>
<feature type="domain" description="ABC transporter" evidence="8">
    <location>
        <begin position="312"/>
        <end position="520"/>
    </location>
</feature>
<dbReference type="PROSITE" id="PS50929">
    <property type="entry name" value="ABC_TM1F"/>
    <property type="match status" value="1"/>
</dbReference>
<dbReference type="Gene3D" id="1.20.1560.10">
    <property type="entry name" value="ABC transporter type 1, transmembrane domain"/>
    <property type="match status" value="1"/>
</dbReference>
<gene>
    <name evidence="10" type="ORF">SAMN04488558_102109</name>
</gene>
<dbReference type="CDD" id="cd03228">
    <property type="entry name" value="ABCC_MRP_Like"/>
    <property type="match status" value="1"/>
</dbReference>
<reference evidence="10 11" key="1">
    <citation type="submission" date="2016-10" db="EMBL/GenBank/DDBJ databases">
        <authorList>
            <person name="de Groot N.N."/>
        </authorList>
    </citation>
    <scope>NUCLEOTIDE SEQUENCE [LARGE SCALE GENOMIC DNA]</scope>
    <source>
        <strain evidence="10 11">DSM 15695</strain>
    </source>
</reference>
<dbReference type="InterPro" id="IPR017871">
    <property type="entry name" value="ABC_transporter-like_CS"/>
</dbReference>
<keyword evidence="3" id="KW-0547">Nucleotide-binding</keyword>
<dbReference type="SUPFAM" id="SSF90123">
    <property type="entry name" value="ABC transporter transmembrane region"/>
    <property type="match status" value="1"/>
</dbReference>
<comment type="subcellular location">
    <subcellularLocation>
        <location evidence="1">Cell membrane</location>
        <topology evidence="1">Multi-pass membrane protein</topology>
    </subcellularLocation>
</comment>
<dbReference type="OrthoDB" id="3185510at2"/>
<evidence type="ECO:0000256" key="6">
    <source>
        <dbReference type="ARBA" id="ARBA00023136"/>
    </source>
</evidence>
<keyword evidence="2 7" id="KW-0812">Transmembrane</keyword>
<dbReference type="InterPro" id="IPR003439">
    <property type="entry name" value="ABC_transporter-like_ATP-bd"/>
</dbReference>
<evidence type="ECO:0000256" key="4">
    <source>
        <dbReference type="ARBA" id="ARBA00022840"/>
    </source>
</evidence>
<keyword evidence="6 7" id="KW-0472">Membrane</keyword>
<dbReference type="PROSITE" id="PS50893">
    <property type="entry name" value="ABC_TRANSPORTER_2"/>
    <property type="match status" value="1"/>
</dbReference>
<dbReference type="EMBL" id="FOEN01000002">
    <property type="protein sequence ID" value="SEP81517.1"/>
    <property type="molecule type" value="Genomic_DNA"/>
</dbReference>
<dbReference type="PROSITE" id="PS00211">
    <property type="entry name" value="ABC_TRANSPORTER_1"/>
    <property type="match status" value="1"/>
</dbReference>
<dbReference type="GO" id="GO:0005524">
    <property type="term" value="F:ATP binding"/>
    <property type="evidence" value="ECO:0007669"/>
    <property type="project" value="UniProtKB-KW"/>
</dbReference>
<feature type="transmembrane region" description="Helical" evidence="7">
    <location>
        <begin position="114"/>
        <end position="140"/>
    </location>
</feature>
<dbReference type="GO" id="GO:0034040">
    <property type="term" value="F:ATPase-coupled lipid transmembrane transporter activity"/>
    <property type="evidence" value="ECO:0007669"/>
    <property type="project" value="TreeGrafter"/>
</dbReference>
<dbReference type="SUPFAM" id="SSF52540">
    <property type="entry name" value="P-loop containing nucleoside triphosphate hydrolases"/>
    <property type="match status" value="1"/>
</dbReference>
<keyword evidence="4 10" id="KW-0067">ATP-binding</keyword>
<protein>
    <submittedName>
        <fullName evidence="10">ATP-binding cassette, subfamily B, MsbA</fullName>
    </submittedName>
</protein>
<evidence type="ECO:0000313" key="10">
    <source>
        <dbReference type="EMBL" id="SEP81517.1"/>
    </source>
</evidence>
<evidence type="ECO:0000256" key="1">
    <source>
        <dbReference type="ARBA" id="ARBA00004651"/>
    </source>
</evidence>
<dbReference type="InterPro" id="IPR003593">
    <property type="entry name" value="AAA+_ATPase"/>
</dbReference>
<dbReference type="Gene3D" id="3.40.50.300">
    <property type="entry name" value="P-loop containing nucleotide triphosphate hydrolases"/>
    <property type="match status" value="1"/>
</dbReference>
<evidence type="ECO:0000313" key="11">
    <source>
        <dbReference type="Proteomes" id="UP000198833"/>
    </source>
</evidence>
<accession>A0A1H9AYE8</accession>
<evidence type="ECO:0000256" key="7">
    <source>
        <dbReference type="SAM" id="Phobius"/>
    </source>
</evidence>
<dbReference type="GO" id="GO:0005886">
    <property type="term" value="C:plasma membrane"/>
    <property type="evidence" value="ECO:0007669"/>
    <property type="project" value="UniProtKB-SubCell"/>
</dbReference>